<organism evidence="2 3">
    <name type="scientific">Neisseria dumasiana</name>
    <dbReference type="NCBI Taxonomy" id="1931275"/>
    <lineage>
        <taxon>Bacteria</taxon>
        <taxon>Pseudomonadati</taxon>
        <taxon>Pseudomonadota</taxon>
        <taxon>Betaproteobacteria</taxon>
        <taxon>Neisseriales</taxon>
        <taxon>Neisseriaceae</taxon>
        <taxon>Neisseria</taxon>
    </lineage>
</organism>
<keyword evidence="3" id="KW-1185">Reference proteome</keyword>
<dbReference type="EMBL" id="MTAC01000041">
    <property type="protein sequence ID" value="OSI29226.1"/>
    <property type="molecule type" value="Genomic_DNA"/>
</dbReference>
<keyword evidence="1" id="KW-1133">Transmembrane helix</keyword>
<keyword evidence="1" id="KW-0472">Membrane</keyword>
<keyword evidence="1" id="KW-0812">Transmembrane</keyword>
<feature type="transmembrane region" description="Helical" evidence="1">
    <location>
        <begin position="44"/>
        <end position="62"/>
    </location>
</feature>
<protein>
    <submittedName>
        <fullName evidence="2">Uncharacterized protein</fullName>
    </submittedName>
</protein>
<gene>
    <name evidence="2" type="ORF">BV913_11340</name>
</gene>
<reference evidence="2 3" key="1">
    <citation type="submission" date="2017-01" db="EMBL/GenBank/DDBJ databases">
        <authorList>
            <person name="Wolfgang W.J."/>
            <person name="Cole J."/>
            <person name="Wroblewski D."/>
            <person name="Mcginnis J."/>
            <person name="Musser K.A."/>
        </authorList>
    </citation>
    <scope>NUCLEOTIDE SEQUENCE [LARGE SCALE GENOMIC DNA]</scope>
    <source>
        <strain evidence="2 3">93087</strain>
    </source>
</reference>
<evidence type="ECO:0000313" key="3">
    <source>
        <dbReference type="Proteomes" id="UP000193346"/>
    </source>
</evidence>
<evidence type="ECO:0000313" key="2">
    <source>
        <dbReference type="EMBL" id="OSI29226.1"/>
    </source>
</evidence>
<accession>A0ABX3WJM0</accession>
<dbReference type="RefSeq" id="WP_143773684.1">
    <property type="nucleotide sequence ID" value="NZ_MTAC01000041.1"/>
</dbReference>
<feature type="non-terminal residue" evidence="2">
    <location>
        <position position="121"/>
    </location>
</feature>
<sequence>MNLSSLKEINDFITNFINQIRNCTSESVSESVSKANTTCNSADIISTIVFIIILIFLNYKYIMPIFNKIRNRHEEFIKNLLKNDYIDENNKNFLKNELNKLFFKKLTGLSANDTEREKIYD</sequence>
<name>A0ABX3WJM0_9NEIS</name>
<evidence type="ECO:0000256" key="1">
    <source>
        <dbReference type="SAM" id="Phobius"/>
    </source>
</evidence>
<comment type="caution">
    <text evidence="2">The sequence shown here is derived from an EMBL/GenBank/DDBJ whole genome shotgun (WGS) entry which is preliminary data.</text>
</comment>
<proteinExistence type="predicted"/>
<dbReference type="Proteomes" id="UP000193346">
    <property type="component" value="Unassembled WGS sequence"/>
</dbReference>